<keyword evidence="6" id="KW-1015">Disulfide bond</keyword>
<protein>
    <recommendedName>
        <fullName evidence="3">acid phosphatase</fullName>
        <ecNumber evidence="3">3.1.3.2</ecNumber>
    </recommendedName>
</protein>
<comment type="catalytic activity">
    <reaction evidence="1">
        <text>a phosphate monoester + H2O = an alcohol + phosphate</text>
        <dbReference type="Rhea" id="RHEA:15017"/>
        <dbReference type="ChEBI" id="CHEBI:15377"/>
        <dbReference type="ChEBI" id="CHEBI:30879"/>
        <dbReference type="ChEBI" id="CHEBI:43474"/>
        <dbReference type="ChEBI" id="CHEBI:67140"/>
        <dbReference type="EC" id="3.1.3.2"/>
    </reaction>
</comment>
<dbReference type="Pfam" id="PF00328">
    <property type="entry name" value="His_Phos_2"/>
    <property type="match status" value="1"/>
</dbReference>
<dbReference type="EC" id="3.1.3.2" evidence="3"/>
<dbReference type="CDD" id="cd07061">
    <property type="entry name" value="HP_HAP_like"/>
    <property type="match status" value="1"/>
</dbReference>
<evidence type="ECO:0000256" key="2">
    <source>
        <dbReference type="ARBA" id="ARBA00005375"/>
    </source>
</evidence>
<reference evidence="10 11" key="1">
    <citation type="submission" date="2019-01" db="EMBL/GenBank/DDBJ databases">
        <authorList>
            <person name="Sayadi A."/>
        </authorList>
    </citation>
    <scope>NUCLEOTIDE SEQUENCE [LARGE SCALE GENOMIC DNA]</scope>
</reference>
<keyword evidence="4 9" id="KW-0732">Signal</keyword>
<evidence type="ECO:0000256" key="5">
    <source>
        <dbReference type="ARBA" id="ARBA00022801"/>
    </source>
</evidence>
<dbReference type="InterPro" id="IPR000560">
    <property type="entry name" value="His_Pase_clade-2"/>
</dbReference>
<evidence type="ECO:0000256" key="1">
    <source>
        <dbReference type="ARBA" id="ARBA00000032"/>
    </source>
</evidence>
<keyword evidence="11" id="KW-1185">Reference proteome</keyword>
<evidence type="ECO:0000256" key="7">
    <source>
        <dbReference type="ARBA" id="ARBA00023180"/>
    </source>
</evidence>
<keyword evidence="7" id="KW-0325">Glycoprotein</keyword>
<dbReference type="GO" id="GO:0003993">
    <property type="term" value="F:acid phosphatase activity"/>
    <property type="evidence" value="ECO:0007669"/>
    <property type="project" value="UniProtKB-EC"/>
</dbReference>
<organism evidence="10 11">
    <name type="scientific">Callosobruchus maculatus</name>
    <name type="common">Southern cowpea weevil</name>
    <name type="synonym">Pulse bruchid</name>
    <dbReference type="NCBI Taxonomy" id="64391"/>
    <lineage>
        <taxon>Eukaryota</taxon>
        <taxon>Metazoa</taxon>
        <taxon>Ecdysozoa</taxon>
        <taxon>Arthropoda</taxon>
        <taxon>Hexapoda</taxon>
        <taxon>Insecta</taxon>
        <taxon>Pterygota</taxon>
        <taxon>Neoptera</taxon>
        <taxon>Endopterygota</taxon>
        <taxon>Coleoptera</taxon>
        <taxon>Polyphaga</taxon>
        <taxon>Cucujiformia</taxon>
        <taxon>Chrysomeloidea</taxon>
        <taxon>Chrysomelidae</taxon>
        <taxon>Bruchinae</taxon>
        <taxon>Bruchini</taxon>
        <taxon>Callosobruchus</taxon>
    </lineage>
</organism>
<evidence type="ECO:0000256" key="8">
    <source>
        <dbReference type="SAM" id="MobiDB-lite"/>
    </source>
</evidence>
<dbReference type="InterPro" id="IPR050645">
    <property type="entry name" value="Histidine_acid_phosphatase"/>
</dbReference>
<proteinExistence type="inferred from homology"/>
<evidence type="ECO:0000256" key="9">
    <source>
        <dbReference type="SAM" id="SignalP"/>
    </source>
</evidence>
<dbReference type="AlphaFoldDB" id="A0A653BW99"/>
<feature type="region of interest" description="Disordered" evidence="8">
    <location>
        <begin position="150"/>
        <end position="169"/>
    </location>
</feature>
<dbReference type="Gene3D" id="3.40.50.1240">
    <property type="entry name" value="Phosphoglycerate mutase-like"/>
    <property type="match status" value="1"/>
</dbReference>
<sequence length="234" mass="26519">MKACDRTFLVFVISAVVAESISEKKVLKSVVVLFRHGDKAPTTSFPNDPYFDSKYWPMGFGELLDKGKLRHFRLGQWLRSTYADFLPAKYNRSDVHVFSSDVDRALMSAQCNLAGLYPLDKIGINAKESILQRLQELNQTEEAKILQNEDTGYHSGKPGLHSKGTQTEKERVGLNEKEKMELMLLEGLSWQPVPIHTAPDNVNGILRAIIGCPNYQRLYDELANDSFLKNVTQR</sequence>
<comment type="similarity">
    <text evidence="2">Belongs to the histidine acid phosphatase family.</text>
</comment>
<dbReference type="SUPFAM" id="SSF53254">
    <property type="entry name" value="Phosphoglycerate mutase-like"/>
    <property type="match status" value="1"/>
</dbReference>
<evidence type="ECO:0000313" key="11">
    <source>
        <dbReference type="Proteomes" id="UP000410492"/>
    </source>
</evidence>
<gene>
    <name evidence="10" type="ORF">CALMAC_LOCUS4044</name>
</gene>
<feature type="signal peptide" evidence="9">
    <location>
        <begin position="1"/>
        <end position="18"/>
    </location>
</feature>
<keyword evidence="5" id="KW-0378">Hydrolase</keyword>
<evidence type="ECO:0000256" key="4">
    <source>
        <dbReference type="ARBA" id="ARBA00022729"/>
    </source>
</evidence>
<dbReference type="OrthoDB" id="5821688at2759"/>
<dbReference type="Proteomes" id="UP000410492">
    <property type="component" value="Unassembled WGS sequence"/>
</dbReference>
<name>A0A653BW99_CALMS</name>
<feature type="chain" id="PRO_5024981430" description="acid phosphatase" evidence="9">
    <location>
        <begin position="19"/>
        <end position="234"/>
    </location>
</feature>
<evidence type="ECO:0000256" key="6">
    <source>
        <dbReference type="ARBA" id="ARBA00023157"/>
    </source>
</evidence>
<evidence type="ECO:0000313" key="10">
    <source>
        <dbReference type="EMBL" id="VEN39541.1"/>
    </source>
</evidence>
<evidence type="ECO:0000256" key="3">
    <source>
        <dbReference type="ARBA" id="ARBA00012646"/>
    </source>
</evidence>
<dbReference type="PANTHER" id="PTHR11567:SF211">
    <property type="entry name" value="PROSTATIC ACID PHOSPHATASE"/>
    <property type="match status" value="1"/>
</dbReference>
<dbReference type="InterPro" id="IPR029033">
    <property type="entry name" value="His_PPase_superfam"/>
</dbReference>
<dbReference type="EMBL" id="CAACVG010005721">
    <property type="protein sequence ID" value="VEN39541.1"/>
    <property type="molecule type" value="Genomic_DNA"/>
</dbReference>
<accession>A0A653BW99</accession>
<dbReference type="PANTHER" id="PTHR11567">
    <property type="entry name" value="ACID PHOSPHATASE-RELATED"/>
    <property type="match status" value="1"/>
</dbReference>